<evidence type="ECO:0000256" key="2">
    <source>
        <dbReference type="SAM" id="MobiDB-lite"/>
    </source>
</evidence>
<organism evidence="3 4">
    <name type="scientific">Paramecium tetraurelia</name>
    <dbReference type="NCBI Taxonomy" id="5888"/>
    <lineage>
        <taxon>Eukaryota</taxon>
        <taxon>Sar</taxon>
        <taxon>Alveolata</taxon>
        <taxon>Ciliophora</taxon>
        <taxon>Intramacronucleata</taxon>
        <taxon>Oligohymenophorea</taxon>
        <taxon>Peniculida</taxon>
        <taxon>Parameciidae</taxon>
        <taxon>Paramecium</taxon>
    </lineage>
</organism>
<dbReference type="EMBL" id="CT868018">
    <property type="protein sequence ID" value="CAK62175.1"/>
    <property type="molecule type" value="Genomic_DNA"/>
</dbReference>
<evidence type="ECO:0000313" key="3">
    <source>
        <dbReference type="EMBL" id="CAK62175.1"/>
    </source>
</evidence>
<feature type="coiled-coil region" evidence="1">
    <location>
        <begin position="178"/>
        <end position="247"/>
    </location>
</feature>
<evidence type="ECO:0000256" key="1">
    <source>
        <dbReference type="SAM" id="Coils"/>
    </source>
</evidence>
<protein>
    <recommendedName>
        <fullName evidence="5">GRIP domain-containing protein</fullName>
    </recommendedName>
</protein>
<dbReference type="HOGENOM" id="CLU_641679_0_0_1"/>
<feature type="compositionally biased region" description="Low complexity" evidence="2">
    <location>
        <begin position="371"/>
        <end position="399"/>
    </location>
</feature>
<gene>
    <name evidence="3" type="ORF">GSPATT00032407001</name>
</gene>
<keyword evidence="4" id="KW-1185">Reference proteome</keyword>
<name>A0BUF8_PARTE</name>
<accession>A0BUF8</accession>
<feature type="compositionally biased region" description="Acidic residues" evidence="2">
    <location>
        <begin position="407"/>
        <end position="428"/>
    </location>
</feature>
<dbReference type="GeneID" id="5015357"/>
<dbReference type="Proteomes" id="UP000000600">
    <property type="component" value="Unassembled WGS sequence"/>
</dbReference>
<evidence type="ECO:0000313" key="4">
    <source>
        <dbReference type="Proteomes" id="UP000000600"/>
    </source>
</evidence>
<proteinExistence type="predicted"/>
<dbReference type="AlphaFoldDB" id="A0BUF8"/>
<reference evidence="3 4" key="1">
    <citation type="journal article" date="2006" name="Nature">
        <title>Global trends of whole-genome duplications revealed by the ciliate Paramecium tetraurelia.</title>
        <authorList>
            <consortium name="Genoscope"/>
            <person name="Aury J.-M."/>
            <person name="Jaillon O."/>
            <person name="Duret L."/>
            <person name="Noel B."/>
            <person name="Jubin C."/>
            <person name="Porcel B.M."/>
            <person name="Segurens B."/>
            <person name="Daubin V."/>
            <person name="Anthouard V."/>
            <person name="Aiach N."/>
            <person name="Arnaiz O."/>
            <person name="Billaut A."/>
            <person name="Beisson J."/>
            <person name="Blanc I."/>
            <person name="Bouhouche K."/>
            <person name="Camara F."/>
            <person name="Duharcourt S."/>
            <person name="Guigo R."/>
            <person name="Gogendeau D."/>
            <person name="Katinka M."/>
            <person name="Keller A.-M."/>
            <person name="Kissmehl R."/>
            <person name="Klotz C."/>
            <person name="Koll F."/>
            <person name="Le Moue A."/>
            <person name="Lepere C."/>
            <person name="Malinsky S."/>
            <person name="Nowacki M."/>
            <person name="Nowak J.K."/>
            <person name="Plattner H."/>
            <person name="Poulain J."/>
            <person name="Ruiz F."/>
            <person name="Serrano V."/>
            <person name="Zagulski M."/>
            <person name="Dessen P."/>
            <person name="Betermier M."/>
            <person name="Weissenbach J."/>
            <person name="Scarpelli C."/>
            <person name="Schachter V."/>
            <person name="Sperling L."/>
            <person name="Meyer E."/>
            <person name="Cohen J."/>
            <person name="Wincker P."/>
        </authorList>
    </citation>
    <scope>NUCLEOTIDE SEQUENCE [LARGE SCALE GENOMIC DNA]</scope>
    <source>
        <strain evidence="3 4">Stock d4-2</strain>
    </source>
</reference>
<evidence type="ECO:0008006" key="5">
    <source>
        <dbReference type="Google" id="ProtNLM"/>
    </source>
</evidence>
<dbReference type="InParanoid" id="A0BUF8"/>
<feature type="compositionally biased region" description="Polar residues" evidence="2">
    <location>
        <begin position="300"/>
        <end position="322"/>
    </location>
</feature>
<dbReference type="RefSeq" id="XP_001429573.1">
    <property type="nucleotide sequence ID" value="XM_001429536.1"/>
</dbReference>
<sequence length="428" mass="50328">MDSQIQYKEEMTKIMQILEKTKEKSAHEQDLFKNRMLEKDDILNEAKKQFEQTTKQFENENAALITQLSYDIKLLFYLQANKTLKEQPKKICDLELKIKDLNPNCKKAIDNIQIARTLKQQYTLLSIAKKSIQASSKHQEQLIFNDEELQKSKQLQQRILQDNSYSKLKLESFLQMNSKSKSNELENLKNQILEKDQEIELLKQQQKSMATQLKISQGYATRFKQRNKQLEMENTELLKSKDNLETLFLEILDQTKQNQMQRINSYNFHEIIPYIISALSNNPTKYQMNLLTQRNNYMQENTSTHSQENRSSSQKSNNTTPNKVAKTRDVSFKRTILVSGSKKTTHSVSQENINSKQSNKALNEIQEPDESQQQNKSQSSQEPQEQQILQDQQQSLQQQQEHKEDQIYEDQENNEEVADFIDDDNDLK</sequence>
<feature type="region of interest" description="Disordered" evidence="2">
    <location>
        <begin position="300"/>
        <end position="428"/>
    </location>
</feature>
<keyword evidence="1" id="KW-0175">Coiled coil</keyword>
<dbReference type="KEGG" id="ptm:GSPATT00032407001"/>
<feature type="compositionally biased region" description="Polar residues" evidence="2">
    <location>
        <begin position="346"/>
        <end position="361"/>
    </location>
</feature>